<dbReference type="PANTHER" id="PTHR34236">
    <property type="entry name" value="DIMETHYL SULFOXIDE REDUCTASE TRANSCRIPTIONAL ACTIVATOR"/>
    <property type="match status" value="1"/>
</dbReference>
<dbReference type="EMBL" id="AE000782">
    <property type="protein sequence ID" value="AAB90444.1"/>
    <property type="molecule type" value="Genomic_DNA"/>
</dbReference>
<evidence type="ECO:0000259" key="1">
    <source>
        <dbReference type="Pfam" id="PF04967"/>
    </source>
</evidence>
<dbReference type="KEGG" id="afu:AF_0805"/>
<dbReference type="EnsemblBacteria" id="AAB90444">
    <property type="protein sequence ID" value="AAB90444"/>
    <property type="gene ID" value="AF_0805"/>
</dbReference>
<dbReference type="PhylomeDB" id="O29453"/>
<sequence>MKLLMIELHQEDCSNIAVSEKIKDAELNLVNVREDGDYTHIDAIFLGDMFKENVISTLRKEKAFNINLKMKSRSEIWVSYDILTTAAWRNFSSLGCTVVPPLRVANGVEKWFVYTPDEISQRDIKRQLEMDNATHISRIRELTLKSFLKVIFNMDFLSDFIDTMEALTDLQVKTIKQAYVNGYYDYPRRCTLGDLAKINGISKNAMAKRLKSVEKKIFECLFGYI</sequence>
<protein>
    <recommendedName>
        <fullName evidence="1">HTH bat-type domain-containing protein</fullName>
    </recommendedName>
</protein>
<evidence type="ECO:0000313" key="3">
    <source>
        <dbReference type="Proteomes" id="UP000002199"/>
    </source>
</evidence>
<dbReference type="Proteomes" id="UP000002199">
    <property type="component" value="Chromosome"/>
</dbReference>
<dbReference type="DNASU" id="1484024"/>
<dbReference type="HOGENOM" id="CLU_1192675_0_0_2"/>
<dbReference type="AlphaFoldDB" id="O29453"/>
<feature type="domain" description="HTH bat-type" evidence="1">
    <location>
        <begin position="167"/>
        <end position="219"/>
    </location>
</feature>
<accession>O29453</accession>
<dbReference type="eggNOG" id="arCOG02271">
    <property type="taxonomic scope" value="Archaea"/>
</dbReference>
<gene>
    <name evidence="2" type="ordered locus">AF_0805</name>
</gene>
<evidence type="ECO:0000313" key="2">
    <source>
        <dbReference type="EMBL" id="AAB90444.1"/>
    </source>
</evidence>
<organism evidence="2 3">
    <name type="scientific">Archaeoglobus fulgidus (strain ATCC 49558 / DSM 4304 / JCM 9628 / NBRC 100126 / VC-16)</name>
    <dbReference type="NCBI Taxonomy" id="224325"/>
    <lineage>
        <taxon>Archaea</taxon>
        <taxon>Methanobacteriati</taxon>
        <taxon>Methanobacteriota</taxon>
        <taxon>Archaeoglobi</taxon>
        <taxon>Archaeoglobales</taxon>
        <taxon>Archaeoglobaceae</taxon>
        <taxon>Archaeoglobus</taxon>
    </lineage>
</organism>
<name>O29453_ARCFU</name>
<dbReference type="InterPro" id="IPR007050">
    <property type="entry name" value="HTH_bacterioopsin"/>
</dbReference>
<dbReference type="Pfam" id="PF04967">
    <property type="entry name" value="HTH_10"/>
    <property type="match status" value="1"/>
</dbReference>
<dbReference type="PIR" id="E69350">
    <property type="entry name" value="E69350"/>
</dbReference>
<proteinExistence type="predicted"/>
<dbReference type="PaxDb" id="224325-AF_0805"/>
<reference evidence="2 3" key="1">
    <citation type="journal article" date="1997" name="Nature">
        <title>The complete genome sequence of the hyperthermophilic, sulphate-reducing archaeon Archaeoglobus fulgidus.</title>
        <authorList>
            <person name="Klenk H.P."/>
            <person name="Clayton R.A."/>
            <person name="Tomb J."/>
            <person name="White O."/>
            <person name="Nelson K.E."/>
            <person name="Ketchum K.A."/>
            <person name="Dodson R.J."/>
            <person name="Gwinn M."/>
            <person name="Hickey E.K."/>
            <person name="Peterson J.D."/>
            <person name="Richardson D.L."/>
            <person name="Kerlavage A.R."/>
            <person name="Graham D.E."/>
            <person name="Kyrpides N.C."/>
            <person name="Fleischmann R.D."/>
            <person name="Quackenbush J."/>
            <person name="Lee N.H."/>
            <person name="Sutton G.G."/>
            <person name="Gill S."/>
            <person name="Kirkness E.F."/>
            <person name="Dougherty B.A."/>
            <person name="McKenney K."/>
            <person name="Adams M.D."/>
            <person name="Loftus B."/>
            <person name="Peterson S."/>
            <person name="Reich C.I."/>
            <person name="McNeil L.K."/>
            <person name="Badger J.H."/>
            <person name="Glodek A."/>
            <person name="Zhou L."/>
            <person name="Overbeek R."/>
            <person name="Gocayne J.D."/>
            <person name="Weidman J.F."/>
            <person name="McDonald L."/>
            <person name="Utterback T."/>
            <person name="Cotton M.D."/>
            <person name="Spriggs T."/>
            <person name="Artiach P."/>
            <person name="Kaine B.P."/>
            <person name="Sykes S.M."/>
            <person name="Sadow P.W."/>
            <person name="D'Andrea K.P."/>
            <person name="Bowman C."/>
            <person name="Fujii C."/>
            <person name="Garland S.A."/>
            <person name="Mason T.M."/>
            <person name="Olsen G.J."/>
            <person name="Fraser C.M."/>
            <person name="Smith H.O."/>
            <person name="Woese C.R."/>
            <person name="Venter J.C."/>
        </authorList>
    </citation>
    <scope>NUCLEOTIDE SEQUENCE [LARGE SCALE GENOMIC DNA]</scope>
    <source>
        <strain evidence="3">ATCC 49558 / DSM 4304 / JCM 9628 / NBRC 100126 / VC-16</strain>
    </source>
</reference>
<keyword evidence="3" id="KW-1185">Reference proteome</keyword>
<dbReference type="PANTHER" id="PTHR34236:SF1">
    <property type="entry name" value="DIMETHYL SULFOXIDE REDUCTASE TRANSCRIPTIONAL ACTIVATOR"/>
    <property type="match status" value="1"/>
</dbReference>